<keyword evidence="4" id="KW-1185">Reference proteome</keyword>
<gene>
    <name evidence="3" type="ORF">NECAME_11437</name>
</gene>
<proteinExistence type="predicted"/>
<evidence type="ECO:0000256" key="1">
    <source>
        <dbReference type="ARBA" id="ARBA00023054"/>
    </source>
</evidence>
<evidence type="ECO:0000259" key="2">
    <source>
        <dbReference type="PROSITE" id="PS50238"/>
    </source>
</evidence>
<dbReference type="PROSITE" id="PS50238">
    <property type="entry name" value="RHOGAP"/>
    <property type="match status" value="1"/>
</dbReference>
<feature type="domain" description="Rho-GAP" evidence="2">
    <location>
        <begin position="185"/>
        <end position="237"/>
    </location>
</feature>
<reference evidence="4" key="1">
    <citation type="journal article" date="2014" name="Nat. Genet.">
        <title>Genome of the human hookworm Necator americanus.</title>
        <authorList>
            <person name="Tang Y.T."/>
            <person name="Gao X."/>
            <person name="Rosa B.A."/>
            <person name="Abubucker S."/>
            <person name="Hallsworth-Pepin K."/>
            <person name="Martin J."/>
            <person name="Tyagi R."/>
            <person name="Heizer E."/>
            <person name="Zhang X."/>
            <person name="Bhonagiri-Palsikar V."/>
            <person name="Minx P."/>
            <person name="Warren W.C."/>
            <person name="Wang Q."/>
            <person name="Zhan B."/>
            <person name="Hotez P.J."/>
            <person name="Sternberg P.W."/>
            <person name="Dougall A."/>
            <person name="Gaze S.T."/>
            <person name="Mulvenna J."/>
            <person name="Sotillo J."/>
            <person name="Ranganathan S."/>
            <person name="Rabelo E.M."/>
            <person name="Wilson R.K."/>
            <person name="Felgner P.L."/>
            <person name="Bethony J."/>
            <person name="Hawdon J.M."/>
            <person name="Gasser R.B."/>
            <person name="Loukas A."/>
            <person name="Mitreva M."/>
        </authorList>
    </citation>
    <scope>NUCLEOTIDE SEQUENCE [LARGE SCALE GENOMIC DNA]</scope>
</reference>
<keyword evidence="1" id="KW-0175">Coiled coil</keyword>
<name>W2T6N3_NECAM</name>
<dbReference type="EMBL" id="KI660207">
    <property type="protein sequence ID" value="ETN76801.1"/>
    <property type="molecule type" value="Genomic_DNA"/>
</dbReference>
<dbReference type="GO" id="GO:0007165">
    <property type="term" value="P:signal transduction"/>
    <property type="evidence" value="ECO:0007669"/>
    <property type="project" value="InterPro"/>
</dbReference>
<dbReference type="Gene3D" id="1.10.555.10">
    <property type="entry name" value="Rho GTPase activation protein"/>
    <property type="match status" value="1"/>
</dbReference>
<organism evidence="3 4">
    <name type="scientific">Necator americanus</name>
    <name type="common">Human hookworm</name>
    <dbReference type="NCBI Taxonomy" id="51031"/>
    <lineage>
        <taxon>Eukaryota</taxon>
        <taxon>Metazoa</taxon>
        <taxon>Ecdysozoa</taxon>
        <taxon>Nematoda</taxon>
        <taxon>Chromadorea</taxon>
        <taxon>Rhabditida</taxon>
        <taxon>Rhabditina</taxon>
        <taxon>Rhabditomorpha</taxon>
        <taxon>Strongyloidea</taxon>
        <taxon>Ancylostomatidae</taxon>
        <taxon>Bunostominae</taxon>
        <taxon>Necator</taxon>
    </lineage>
</organism>
<dbReference type="Pfam" id="PF00620">
    <property type="entry name" value="RhoGAP"/>
    <property type="match status" value="1"/>
</dbReference>
<accession>W2T6N3</accession>
<dbReference type="InterPro" id="IPR000198">
    <property type="entry name" value="RhoGAP_dom"/>
</dbReference>
<protein>
    <recommendedName>
        <fullName evidence="2">Rho-GAP domain-containing protein</fullName>
    </recommendedName>
</protein>
<evidence type="ECO:0000313" key="3">
    <source>
        <dbReference type="EMBL" id="ETN76801.1"/>
    </source>
</evidence>
<feature type="non-terminal residue" evidence="3">
    <location>
        <position position="237"/>
    </location>
</feature>
<dbReference type="AlphaFoldDB" id="W2T6N3"/>
<dbReference type="Proteomes" id="UP000053676">
    <property type="component" value="Unassembled WGS sequence"/>
</dbReference>
<dbReference type="InterPro" id="IPR051627">
    <property type="entry name" value="SLIT-ROBO_RhoGAP"/>
</dbReference>
<sequence>MDYWTRALLGQVVEVRKRLTQREMDSLAELGTLRSAIDAKADKQRFFEAHHATFMLPKQFEFRYSGYSKSLNSVWKSLEASDRQLLQMYNSDFREKEEPGKWRQDIVVTYQYYLKKFEYFLLNGNLIERLEARSKAITEALSRASGASANNSLIMGTEERTRRRPKRIGVAGTDDSKPRPKLFGGSLDEYVEATGEPIPLVVVSAIGYLSRYSLRNQGLFRVSGSQSEINRFKEAYE</sequence>
<dbReference type="KEGG" id="nai:NECAME_11437"/>
<dbReference type="InterPro" id="IPR008936">
    <property type="entry name" value="Rho_GTPase_activation_prot"/>
</dbReference>
<dbReference type="PANTHER" id="PTHR14166">
    <property type="entry name" value="SLIT-ROBO RHO GTPASE ACTIVATING PROTEIN"/>
    <property type="match status" value="1"/>
</dbReference>
<dbReference type="STRING" id="51031.W2T6N3"/>
<dbReference type="OrthoDB" id="5981864at2759"/>
<evidence type="ECO:0000313" key="4">
    <source>
        <dbReference type="Proteomes" id="UP000053676"/>
    </source>
</evidence>
<dbReference type="SUPFAM" id="SSF48350">
    <property type="entry name" value="GTPase activation domain, GAP"/>
    <property type="match status" value="1"/>
</dbReference>